<keyword evidence="10" id="KW-0406">Ion transport</keyword>
<proteinExistence type="inferred from homology"/>
<reference evidence="16 17" key="1">
    <citation type="submission" date="2020-06" db="EMBL/GenBank/DDBJ databases">
        <authorList>
            <person name="Voronona O.L."/>
            <person name="Aksenova E.I."/>
            <person name="Kunda M.S."/>
            <person name="Semenov A.N."/>
            <person name="Ryzhova N."/>
        </authorList>
    </citation>
    <scope>NUCLEOTIDE SEQUENCE [LARGE SCALE GENOMIC DNA]</scope>
    <source>
        <strain evidence="16 17">MPKMM3633</strain>
    </source>
</reference>
<evidence type="ECO:0000256" key="4">
    <source>
        <dbReference type="ARBA" id="ARBA00022448"/>
    </source>
</evidence>
<feature type="compositionally biased region" description="Basic and acidic residues" evidence="14">
    <location>
        <begin position="123"/>
        <end position="141"/>
    </location>
</feature>
<keyword evidence="4 13" id="KW-0813">Transport</keyword>
<protein>
    <recommendedName>
        <fullName evidence="3">High-affinity zinc uptake system protein ZnuA</fullName>
    </recommendedName>
</protein>
<dbReference type="RefSeq" id="WP_176336041.1">
    <property type="nucleotide sequence ID" value="NZ_BAAAEF010000028.1"/>
</dbReference>
<keyword evidence="11" id="KW-1015">Disulfide bond</keyword>
<evidence type="ECO:0000256" key="14">
    <source>
        <dbReference type="SAM" id="MobiDB-lite"/>
    </source>
</evidence>
<evidence type="ECO:0000256" key="1">
    <source>
        <dbReference type="ARBA" id="ARBA00004418"/>
    </source>
</evidence>
<dbReference type="GO" id="GO:0007155">
    <property type="term" value="P:cell adhesion"/>
    <property type="evidence" value="ECO:0007669"/>
    <property type="project" value="InterPro"/>
</dbReference>
<evidence type="ECO:0000256" key="3">
    <source>
        <dbReference type="ARBA" id="ARBA00015915"/>
    </source>
</evidence>
<dbReference type="GO" id="GO:0046872">
    <property type="term" value="F:metal ion binding"/>
    <property type="evidence" value="ECO:0007669"/>
    <property type="project" value="UniProtKB-KW"/>
</dbReference>
<dbReference type="Proteomes" id="UP000509371">
    <property type="component" value="Chromosome"/>
</dbReference>
<keyword evidence="7" id="KW-0574">Periplasm</keyword>
<dbReference type="Gene3D" id="3.40.50.1980">
    <property type="entry name" value="Nitrogenase molybdenum iron protein domain"/>
    <property type="match status" value="2"/>
</dbReference>
<feature type="region of interest" description="Disordered" evidence="14">
    <location>
        <begin position="115"/>
        <end position="144"/>
    </location>
</feature>
<evidence type="ECO:0000256" key="7">
    <source>
        <dbReference type="ARBA" id="ARBA00022764"/>
    </source>
</evidence>
<evidence type="ECO:0000256" key="10">
    <source>
        <dbReference type="ARBA" id="ARBA00023065"/>
    </source>
</evidence>
<dbReference type="GO" id="GO:0006829">
    <property type="term" value="P:zinc ion transport"/>
    <property type="evidence" value="ECO:0007669"/>
    <property type="project" value="UniProtKB-KW"/>
</dbReference>
<evidence type="ECO:0000256" key="13">
    <source>
        <dbReference type="RuleBase" id="RU003512"/>
    </source>
</evidence>
<comment type="function">
    <text evidence="12">Part of the ATP-binding cassette (ABC) transport system ZnuABC involved in zinc import. Binds zinc with high affinity and specificity and delivers it to the membrane permease for translocation into the cytoplasm.</text>
</comment>
<dbReference type="AlphaFoldDB" id="A0A859CYE7"/>
<gene>
    <name evidence="16" type="ORF">MP3633_2891</name>
</gene>
<dbReference type="InterPro" id="IPR006128">
    <property type="entry name" value="Lipoprotein_PsaA-like"/>
</dbReference>
<dbReference type="InterPro" id="IPR006127">
    <property type="entry name" value="ZnuA-like"/>
</dbReference>
<dbReference type="PANTHER" id="PTHR42953">
    <property type="entry name" value="HIGH-AFFINITY ZINC UPTAKE SYSTEM PROTEIN ZNUA-RELATED"/>
    <property type="match status" value="1"/>
</dbReference>
<evidence type="ECO:0000256" key="12">
    <source>
        <dbReference type="ARBA" id="ARBA00045516"/>
    </source>
</evidence>
<dbReference type="NCBIfam" id="NF007091">
    <property type="entry name" value="PRK09545.1"/>
    <property type="match status" value="1"/>
</dbReference>
<evidence type="ECO:0000256" key="8">
    <source>
        <dbReference type="ARBA" id="ARBA00022833"/>
    </source>
</evidence>
<feature type="chain" id="PRO_5032723970" description="High-affinity zinc uptake system protein ZnuA" evidence="15">
    <location>
        <begin position="20"/>
        <end position="308"/>
    </location>
</feature>
<keyword evidence="9" id="KW-0864">Zinc transport</keyword>
<dbReference type="CDD" id="cd01019">
    <property type="entry name" value="ZnuA"/>
    <property type="match status" value="1"/>
</dbReference>
<keyword evidence="5" id="KW-0479">Metal-binding</keyword>
<evidence type="ECO:0000313" key="17">
    <source>
        <dbReference type="Proteomes" id="UP000509371"/>
    </source>
</evidence>
<organism evidence="16 17">
    <name type="scientific">Marinomonas primoryensis</name>
    <dbReference type="NCBI Taxonomy" id="178399"/>
    <lineage>
        <taxon>Bacteria</taxon>
        <taxon>Pseudomonadati</taxon>
        <taxon>Pseudomonadota</taxon>
        <taxon>Gammaproteobacteria</taxon>
        <taxon>Oceanospirillales</taxon>
        <taxon>Oceanospirillaceae</taxon>
        <taxon>Marinomonas</taxon>
    </lineage>
</organism>
<evidence type="ECO:0000313" key="16">
    <source>
        <dbReference type="EMBL" id="QKK81618.1"/>
    </source>
</evidence>
<comment type="similarity">
    <text evidence="2 13">Belongs to the bacterial solute-binding protein 9 family.</text>
</comment>
<sequence length="308" mass="33698">MNKFLFALGVSALSPLVLAKPTIVTSIKPVSMVVAAIAGDHAEIQQIVSSTASPHDFAMRPSDLRKISNADTVVWVGESLERFLEKPLKNAGKEQSSIEWLALEGMSLHNFAEEAHDDEGEGHEEHEEHEEHEGHNHDGVDPHVWLSPDNARVLAKAVAARLVSLDAENATYYEGNLATFEKGLTAKDAEIRQALSKVSTVPYIVFHDGYSYFEQHYGLSHSGEITVSPERKPGAKKVAEIRREIEEHKVQCVFSEPQFSPAIVEILLEGSSVKTAPLDPLGGNVAMGKNAYFSFLDNLSGQFLSCLG</sequence>
<evidence type="ECO:0000256" key="11">
    <source>
        <dbReference type="ARBA" id="ARBA00023157"/>
    </source>
</evidence>
<keyword evidence="6 15" id="KW-0732">Signal</keyword>
<accession>A0A859CYE7</accession>
<name>A0A859CYE7_9GAMM</name>
<keyword evidence="8" id="KW-0862">Zinc</keyword>
<evidence type="ECO:0000256" key="9">
    <source>
        <dbReference type="ARBA" id="ARBA00022906"/>
    </source>
</evidence>
<dbReference type="EMBL" id="CP054301">
    <property type="protein sequence ID" value="QKK81618.1"/>
    <property type="molecule type" value="Genomic_DNA"/>
</dbReference>
<evidence type="ECO:0000256" key="15">
    <source>
        <dbReference type="SAM" id="SignalP"/>
    </source>
</evidence>
<dbReference type="PRINTS" id="PR00690">
    <property type="entry name" value="ADHESNFAMILY"/>
</dbReference>
<dbReference type="InterPro" id="IPR050492">
    <property type="entry name" value="Bact_metal-bind_prot9"/>
</dbReference>
<dbReference type="GO" id="GO:0042597">
    <property type="term" value="C:periplasmic space"/>
    <property type="evidence" value="ECO:0007669"/>
    <property type="project" value="UniProtKB-SubCell"/>
</dbReference>
<evidence type="ECO:0000256" key="2">
    <source>
        <dbReference type="ARBA" id="ARBA00011028"/>
    </source>
</evidence>
<comment type="subcellular location">
    <subcellularLocation>
        <location evidence="1">Periplasm</location>
    </subcellularLocation>
</comment>
<feature type="signal peptide" evidence="15">
    <location>
        <begin position="1"/>
        <end position="19"/>
    </location>
</feature>
<dbReference type="InterPro" id="IPR035520">
    <property type="entry name" value="ZnuA"/>
</dbReference>
<dbReference type="Pfam" id="PF01297">
    <property type="entry name" value="ZnuA"/>
    <property type="match status" value="1"/>
</dbReference>
<dbReference type="SUPFAM" id="SSF53807">
    <property type="entry name" value="Helical backbone' metal receptor"/>
    <property type="match status" value="1"/>
</dbReference>
<dbReference type="PANTHER" id="PTHR42953:SF3">
    <property type="entry name" value="HIGH-AFFINITY ZINC UPTAKE SYSTEM PROTEIN ZNUA"/>
    <property type="match status" value="1"/>
</dbReference>
<dbReference type="KEGG" id="mpri:MP3633_2891"/>
<evidence type="ECO:0000256" key="6">
    <source>
        <dbReference type="ARBA" id="ARBA00022729"/>
    </source>
</evidence>
<evidence type="ECO:0000256" key="5">
    <source>
        <dbReference type="ARBA" id="ARBA00022723"/>
    </source>
</evidence>